<evidence type="ECO:0000313" key="3">
    <source>
        <dbReference type="Proteomes" id="UP001597277"/>
    </source>
</evidence>
<feature type="compositionally biased region" description="Basic and acidic residues" evidence="1">
    <location>
        <begin position="480"/>
        <end position="489"/>
    </location>
</feature>
<reference evidence="3" key="1">
    <citation type="journal article" date="2019" name="Int. J. Syst. Evol. Microbiol.">
        <title>The Global Catalogue of Microorganisms (GCM) 10K type strain sequencing project: providing services to taxonomists for standard genome sequencing and annotation.</title>
        <authorList>
            <consortium name="The Broad Institute Genomics Platform"/>
            <consortium name="The Broad Institute Genome Sequencing Center for Infectious Disease"/>
            <person name="Wu L."/>
            <person name="Ma J."/>
        </authorList>
    </citation>
    <scope>NUCLEOTIDE SEQUENCE [LARGE SCALE GENOMIC DNA]</scope>
    <source>
        <strain evidence="3">JCM 17130</strain>
    </source>
</reference>
<sequence>MGVADVPQWLPAAFVRSCKAVGASAGRDEIETTCRRLLERWKQPDRHFHNDKHLVDMLARLDEIAEETHNPDLVRLAAWYHGAIFSSVATKAYTRSGGEDEVASAELAREELGGLGVPEPALDRVEQLILGLKRHEAKAKDIDCLALSDADLAVLASDPQKYQAYRKKVRAEYAHIPLRHYLEARIAIIGKLLARRNIFVSPMGQQWEDAARENLSAELDRLRAELGKLGSCAPEETVAAAEAAHEHAADAAAAEGHTVRDDAPAASVTPDAPAARETSRAPAGPTGTDVPIVEPAPVRAAVSPDPATTTVRPHPEPAGAEQEPAPAPDEAGGTDRQGAASVRRGDEERVLASSLESLPDDLAPRPRTEPSEGDRATIARSSRDLVEHAVRTGRMDRERAERLKRERLDVTRALREQGALPERERRERTSTLTPASPRSAPTPDSTRGPRKVQPRAPHLPSDRSDEPPPGDGRAASPQHGIEREPDFLTRPRKKKKGSRKDRPS</sequence>
<comment type="caution">
    <text evidence="2">The sequence shown here is derived from an EMBL/GenBank/DDBJ whole genome shotgun (WGS) entry which is preliminary data.</text>
</comment>
<evidence type="ECO:0008006" key="4">
    <source>
        <dbReference type="Google" id="ProtNLM"/>
    </source>
</evidence>
<feature type="region of interest" description="Disordered" evidence="1">
    <location>
        <begin position="240"/>
        <end position="504"/>
    </location>
</feature>
<feature type="compositionally biased region" description="Basic and acidic residues" evidence="1">
    <location>
        <begin position="362"/>
        <end position="429"/>
    </location>
</feature>
<dbReference type="EMBL" id="JBHUEE010000002">
    <property type="protein sequence ID" value="MFD1717523.1"/>
    <property type="molecule type" value="Genomic_DNA"/>
</dbReference>
<dbReference type="PANTHER" id="PTHR21174">
    <property type="match status" value="1"/>
</dbReference>
<dbReference type="InterPro" id="IPR009218">
    <property type="entry name" value="HD_phosphohydro"/>
</dbReference>
<dbReference type="PANTHER" id="PTHR21174:SF0">
    <property type="entry name" value="HD PHOSPHOHYDROLASE FAMILY PROTEIN-RELATED"/>
    <property type="match status" value="1"/>
</dbReference>
<dbReference type="Proteomes" id="UP001597277">
    <property type="component" value="Unassembled WGS sequence"/>
</dbReference>
<gene>
    <name evidence="2" type="ORF">ACFSE6_06730</name>
</gene>
<accession>A0ABW4L3W1</accession>
<keyword evidence="3" id="KW-1185">Reference proteome</keyword>
<evidence type="ECO:0000313" key="2">
    <source>
        <dbReference type="EMBL" id="MFD1717523.1"/>
    </source>
</evidence>
<dbReference type="RefSeq" id="WP_388003917.1">
    <property type="nucleotide sequence ID" value="NZ_JBHUEE010000002.1"/>
</dbReference>
<organism evidence="2 3">
    <name type="scientific">Georgenia deserti</name>
    <dbReference type="NCBI Taxonomy" id="2093781"/>
    <lineage>
        <taxon>Bacteria</taxon>
        <taxon>Bacillati</taxon>
        <taxon>Actinomycetota</taxon>
        <taxon>Actinomycetes</taxon>
        <taxon>Micrococcales</taxon>
        <taxon>Bogoriellaceae</taxon>
        <taxon>Georgenia</taxon>
    </lineage>
</organism>
<proteinExistence type="predicted"/>
<name>A0ABW4L3W1_9MICO</name>
<dbReference type="Gene3D" id="1.10.3210.10">
    <property type="entry name" value="Hypothetical protein af1432"/>
    <property type="match status" value="1"/>
</dbReference>
<dbReference type="SUPFAM" id="SSF109604">
    <property type="entry name" value="HD-domain/PDEase-like"/>
    <property type="match status" value="1"/>
</dbReference>
<feature type="compositionally biased region" description="Low complexity" evidence="1">
    <location>
        <begin position="317"/>
        <end position="331"/>
    </location>
</feature>
<evidence type="ECO:0000256" key="1">
    <source>
        <dbReference type="SAM" id="MobiDB-lite"/>
    </source>
</evidence>
<protein>
    <recommendedName>
        <fullName evidence="4">Metal-dependent HD superfamily phosphohydrolase</fullName>
    </recommendedName>
</protein>
<feature type="compositionally biased region" description="Basic residues" evidence="1">
    <location>
        <begin position="490"/>
        <end position="504"/>
    </location>
</feature>